<protein>
    <recommendedName>
        <fullName evidence="3">DUF927 domain-containing protein</fullName>
    </recommendedName>
</protein>
<dbReference type="STRING" id="94869.SAMN04488529_11431"/>
<reference evidence="1 2" key="1">
    <citation type="submission" date="2016-10" db="EMBL/GenBank/DDBJ databases">
        <authorList>
            <person name="de Groot N.N."/>
        </authorList>
    </citation>
    <scope>NUCLEOTIDE SEQUENCE [LARGE SCALE GENOMIC DNA]</scope>
    <source>
        <strain evidence="1 2">DSM 12272</strain>
    </source>
</reference>
<dbReference type="EMBL" id="FNJM01000014">
    <property type="protein sequence ID" value="SDP73114.1"/>
    <property type="molecule type" value="Genomic_DNA"/>
</dbReference>
<dbReference type="AlphaFoldDB" id="A0A1H0V426"/>
<dbReference type="OrthoDB" id="25220at2"/>
<dbReference type="RefSeq" id="WP_089972080.1">
    <property type="nucleotide sequence ID" value="NZ_FNJM01000014.1"/>
</dbReference>
<evidence type="ECO:0008006" key="3">
    <source>
        <dbReference type="Google" id="ProtNLM"/>
    </source>
</evidence>
<proteinExistence type="predicted"/>
<sequence>MNKNDVRNILGRDGYKCTEDGQIVNNKNSPVTNIIIIPKRQVRFIRNGMYEIYIVVSVVIDGDREVDDIKLSASEVSNLKWVPSYLGMDAIIYPGKEKDFLLIIKKLFRYVETIEQYSNTGWVKSGNGEYEYLDYDGAIGEETIDVEMDEHFRNYKISRKESDVSLATQKSLDLLNVVDEGIAYILLGLVYLCPLLEFIGKILKLPEFVVWLYGFTGTRKTTIGKLFLSHFGSFENRVTASFNDTYSSIELKSYKLKDSLMILDDFCPQQSHKETQNINTVAERIVRAYGDRTSRGRLTVTMESQTQFIPRGMTLITGESIVPGNSTVARLLPIELKQDSVNLEALTEAQRNTELLSISMRTYILWIKKEVNNNYEEFLEAIKANYYYYLNEIREKAIMTHGRTYESFAWLLVGLDMMYQFYVEVGIITAEKADESIEHAKLEFLEHIKNKHENSKADDPVELFLETIKELITSKSVTMKNLETGEVVGNQYKSIDGFYDSEYYYFNSNNIYGIVRSKLQRAGVYLQLPIKGLLKALADRRVIKVEDKNNLPKKTIRNDDGSNSRPRMLHIKKEYLD</sequence>
<name>A0A1H0V426_9CLOT</name>
<organism evidence="1 2">
    <name type="scientific">Clostridium gasigenes</name>
    <dbReference type="NCBI Taxonomy" id="94869"/>
    <lineage>
        <taxon>Bacteria</taxon>
        <taxon>Bacillati</taxon>
        <taxon>Bacillota</taxon>
        <taxon>Clostridia</taxon>
        <taxon>Eubacteriales</taxon>
        <taxon>Clostridiaceae</taxon>
        <taxon>Clostridium</taxon>
    </lineage>
</organism>
<dbReference type="Proteomes" id="UP000198597">
    <property type="component" value="Unassembled WGS sequence"/>
</dbReference>
<evidence type="ECO:0000313" key="2">
    <source>
        <dbReference type="Proteomes" id="UP000198597"/>
    </source>
</evidence>
<gene>
    <name evidence="1" type="ORF">SAMN04488529_11431</name>
</gene>
<evidence type="ECO:0000313" key="1">
    <source>
        <dbReference type="EMBL" id="SDP73114.1"/>
    </source>
</evidence>
<accession>A0A1H0V426</accession>
<keyword evidence="2" id="KW-1185">Reference proteome</keyword>